<keyword evidence="1" id="KW-1133">Transmembrane helix</keyword>
<proteinExistence type="predicted"/>
<accession>A0A9X0CU75</accession>
<evidence type="ECO:0000313" key="3">
    <source>
        <dbReference type="Proteomes" id="UP001163046"/>
    </source>
</evidence>
<dbReference type="AlphaFoldDB" id="A0A9X0CU75"/>
<gene>
    <name evidence="2" type="ORF">OS493_011226</name>
</gene>
<keyword evidence="3" id="KW-1185">Reference proteome</keyword>
<dbReference type="OrthoDB" id="5953876at2759"/>
<evidence type="ECO:0000256" key="1">
    <source>
        <dbReference type="SAM" id="Phobius"/>
    </source>
</evidence>
<name>A0A9X0CU75_9CNID</name>
<organism evidence="2 3">
    <name type="scientific">Desmophyllum pertusum</name>
    <dbReference type="NCBI Taxonomy" id="174260"/>
    <lineage>
        <taxon>Eukaryota</taxon>
        <taxon>Metazoa</taxon>
        <taxon>Cnidaria</taxon>
        <taxon>Anthozoa</taxon>
        <taxon>Hexacorallia</taxon>
        <taxon>Scleractinia</taxon>
        <taxon>Caryophylliina</taxon>
        <taxon>Caryophylliidae</taxon>
        <taxon>Desmophyllum</taxon>
    </lineage>
</organism>
<evidence type="ECO:0000313" key="2">
    <source>
        <dbReference type="EMBL" id="KAJ7373619.1"/>
    </source>
</evidence>
<keyword evidence="1" id="KW-0472">Membrane</keyword>
<sequence>MRVSTIEEIKEKMMDGEAVGALMDSFTLAHYRKLFPVDEFKVQEVISQEYLEYGARVKNSSLASCLKNLRFSEESELYEYAELYMGNSIKSGMGESMEKHDGSFQIDPEGLLFYPALFTCLGILAFFLLSGATWEICRRSQIGQRSDRKRLDLLMSTSDDSSHEHRRTMATKALLKQFEEKVVEDVRQVLQSFEKLNLTNHSVFTNNNYNGVTNEKLTSV</sequence>
<keyword evidence="1" id="KW-0812">Transmembrane</keyword>
<feature type="transmembrane region" description="Helical" evidence="1">
    <location>
        <begin position="112"/>
        <end position="136"/>
    </location>
</feature>
<dbReference type="Proteomes" id="UP001163046">
    <property type="component" value="Unassembled WGS sequence"/>
</dbReference>
<reference evidence="2" key="1">
    <citation type="submission" date="2023-01" db="EMBL/GenBank/DDBJ databases">
        <title>Genome assembly of the deep-sea coral Lophelia pertusa.</title>
        <authorList>
            <person name="Herrera S."/>
            <person name="Cordes E."/>
        </authorList>
    </citation>
    <scope>NUCLEOTIDE SEQUENCE</scope>
    <source>
        <strain evidence="2">USNM1676648</strain>
        <tissue evidence="2">Polyp</tissue>
    </source>
</reference>
<comment type="caution">
    <text evidence="2">The sequence shown here is derived from an EMBL/GenBank/DDBJ whole genome shotgun (WGS) entry which is preliminary data.</text>
</comment>
<protein>
    <submittedName>
        <fullName evidence="2">Uncharacterized protein</fullName>
    </submittedName>
</protein>
<dbReference type="EMBL" id="MU826830">
    <property type="protein sequence ID" value="KAJ7373619.1"/>
    <property type="molecule type" value="Genomic_DNA"/>
</dbReference>